<dbReference type="PANTHER" id="PTHR47382">
    <property type="entry name" value="U-BOX DOMAIN-CONTAINING PROTEIN 52-LIKE"/>
    <property type="match status" value="1"/>
</dbReference>
<protein>
    <recommendedName>
        <fullName evidence="3">UspA domain-containing protein</fullName>
    </recommendedName>
</protein>
<keyword evidence="2" id="KW-1185">Reference proteome</keyword>
<evidence type="ECO:0000313" key="2">
    <source>
        <dbReference type="Proteomes" id="UP000224567"/>
    </source>
</evidence>
<sequence length="307" mass="33505">MMKSGEVYCYTTNGSNDILERGSSNSSSLGNEIEEIEEDHYVPASEVLEINNDGNRGGGGLATIKEGHEVEGSLYSFDFHNNGSAVVYVAVGNSSSGNKISKESSMDALVWTLKHAVVDPSNTIVFLIHIYPETKSIPTPLGLIPVGQVSAEQKENHMAQERGKRRHFLQKFFDACSATTVKVDTILIESDTEAKAILDLIPICNIRRLILGTSKANLKKLKSKKGSGTADQILLNAPEFCEVKIICEGKEMVELQTFESPSPQATTVNSPKRIQSHSQVQDQAQNGSFGCGCFKARVMPKIFNNLH</sequence>
<reference evidence="1 2" key="1">
    <citation type="journal article" date="2017" name="Genome Biol.">
        <title>New reference genome sequences of hot pepper reveal the massive evolution of plant disease-resistance genes by retroduplication.</title>
        <authorList>
            <person name="Kim S."/>
            <person name="Park J."/>
            <person name="Yeom S.I."/>
            <person name="Kim Y.M."/>
            <person name="Seo E."/>
            <person name="Kim K.T."/>
            <person name="Kim M.S."/>
            <person name="Lee J.M."/>
            <person name="Cheong K."/>
            <person name="Shin H.S."/>
            <person name="Kim S.B."/>
            <person name="Han K."/>
            <person name="Lee J."/>
            <person name="Park M."/>
            <person name="Lee H.A."/>
            <person name="Lee H.Y."/>
            <person name="Lee Y."/>
            <person name="Oh S."/>
            <person name="Lee J.H."/>
            <person name="Choi E."/>
            <person name="Choi E."/>
            <person name="Lee S.E."/>
            <person name="Jeon J."/>
            <person name="Kim H."/>
            <person name="Choi G."/>
            <person name="Song H."/>
            <person name="Lee J."/>
            <person name="Lee S.C."/>
            <person name="Kwon J.K."/>
            <person name="Lee H.Y."/>
            <person name="Koo N."/>
            <person name="Hong Y."/>
            <person name="Kim R.W."/>
            <person name="Kang W.H."/>
            <person name="Huh J.H."/>
            <person name="Kang B.C."/>
            <person name="Yang T.J."/>
            <person name="Lee Y.H."/>
            <person name="Bennetzen J.L."/>
            <person name="Choi D."/>
        </authorList>
    </citation>
    <scope>NUCLEOTIDE SEQUENCE [LARGE SCALE GENOMIC DNA]</scope>
    <source>
        <strain evidence="2">cv. PBC81</strain>
    </source>
</reference>
<reference evidence="2" key="2">
    <citation type="journal article" date="2017" name="J. Anim. Genet.">
        <title>Multiple reference genome sequences of hot pepper reveal the massive evolution of plant disease resistance genes by retroduplication.</title>
        <authorList>
            <person name="Kim S."/>
            <person name="Park J."/>
            <person name="Yeom S.-I."/>
            <person name="Kim Y.-M."/>
            <person name="Seo E."/>
            <person name="Kim K.-T."/>
            <person name="Kim M.-S."/>
            <person name="Lee J.M."/>
            <person name="Cheong K."/>
            <person name="Shin H.-S."/>
            <person name="Kim S.-B."/>
            <person name="Han K."/>
            <person name="Lee J."/>
            <person name="Park M."/>
            <person name="Lee H.-A."/>
            <person name="Lee H.-Y."/>
            <person name="Lee Y."/>
            <person name="Oh S."/>
            <person name="Lee J.H."/>
            <person name="Choi E."/>
            <person name="Choi E."/>
            <person name="Lee S.E."/>
            <person name="Jeon J."/>
            <person name="Kim H."/>
            <person name="Choi G."/>
            <person name="Song H."/>
            <person name="Lee J."/>
            <person name="Lee S.-C."/>
            <person name="Kwon J.-K."/>
            <person name="Lee H.-Y."/>
            <person name="Koo N."/>
            <person name="Hong Y."/>
            <person name="Kim R.W."/>
            <person name="Kang W.-H."/>
            <person name="Huh J.H."/>
            <person name="Kang B.-C."/>
            <person name="Yang T.-J."/>
            <person name="Lee Y.-H."/>
            <person name="Bennetzen J.L."/>
            <person name="Choi D."/>
        </authorList>
    </citation>
    <scope>NUCLEOTIDE SEQUENCE [LARGE SCALE GENOMIC DNA]</scope>
    <source>
        <strain evidence="2">cv. PBC81</strain>
    </source>
</reference>
<name>A0A2G2XT57_CAPBA</name>
<dbReference type="PANTHER" id="PTHR47382:SF8">
    <property type="entry name" value="USPA DOMAIN-CONTAINING PROTEIN"/>
    <property type="match status" value="1"/>
</dbReference>
<accession>A0A2G2XT57</accession>
<dbReference type="InterPro" id="IPR014729">
    <property type="entry name" value="Rossmann-like_a/b/a_fold"/>
</dbReference>
<dbReference type="AlphaFoldDB" id="A0A2G2XT57"/>
<gene>
    <name evidence="1" type="ORF">CQW23_03040</name>
</gene>
<evidence type="ECO:0008006" key="3">
    <source>
        <dbReference type="Google" id="ProtNLM"/>
    </source>
</evidence>
<dbReference type="EMBL" id="MLFT02000001">
    <property type="protein sequence ID" value="PHT60677.1"/>
    <property type="molecule type" value="Genomic_DNA"/>
</dbReference>
<evidence type="ECO:0000313" key="1">
    <source>
        <dbReference type="EMBL" id="PHT60677.1"/>
    </source>
</evidence>
<dbReference type="SUPFAM" id="SSF52402">
    <property type="entry name" value="Adenine nucleotide alpha hydrolases-like"/>
    <property type="match status" value="1"/>
</dbReference>
<dbReference type="Proteomes" id="UP000224567">
    <property type="component" value="Unassembled WGS sequence"/>
</dbReference>
<dbReference type="STRING" id="33114.A0A2G2XT57"/>
<dbReference type="Gene3D" id="3.40.50.620">
    <property type="entry name" value="HUPs"/>
    <property type="match status" value="1"/>
</dbReference>
<organism evidence="1 2">
    <name type="scientific">Capsicum baccatum</name>
    <name type="common">Peruvian pepper</name>
    <dbReference type="NCBI Taxonomy" id="33114"/>
    <lineage>
        <taxon>Eukaryota</taxon>
        <taxon>Viridiplantae</taxon>
        <taxon>Streptophyta</taxon>
        <taxon>Embryophyta</taxon>
        <taxon>Tracheophyta</taxon>
        <taxon>Spermatophyta</taxon>
        <taxon>Magnoliopsida</taxon>
        <taxon>eudicotyledons</taxon>
        <taxon>Gunneridae</taxon>
        <taxon>Pentapetalae</taxon>
        <taxon>asterids</taxon>
        <taxon>lamiids</taxon>
        <taxon>Solanales</taxon>
        <taxon>Solanaceae</taxon>
        <taxon>Solanoideae</taxon>
        <taxon>Capsiceae</taxon>
        <taxon>Capsicum</taxon>
    </lineage>
</organism>
<comment type="caution">
    <text evidence="1">The sequence shown here is derived from an EMBL/GenBank/DDBJ whole genome shotgun (WGS) entry which is preliminary data.</text>
</comment>
<dbReference type="OrthoDB" id="1654852at2759"/>
<proteinExistence type="predicted"/>